<dbReference type="SUPFAM" id="SSF82199">
    <property type="entry name" value="SET domain"/>
    <property type="match status" value="1"/>
</dbReference>
<dbReference type="SMART" id="SM00028">
    <property type="entry name" value="TPR"/>
    <property type="match status" value="2"/>
</dbReference>
<keyword evidence="3" id="KW-0949">S-adenosyl-L-methionine</keyword>
<dbReference type="Pfam" id="PF01753">
    <property type="entry name" value="zf-MYND"/>
    <property type="match status" value="1"/>
</dbReference>
<evidence type="ECO:0000256" key="6">
    <source>
        <dbReference type="ARBA" id="ARBA00022833"/>
    </source>
</evidence>
<keyword evidence="4" id="KW-0479">Metal-binding</keyword>
<gene>
    <name evidence="9" type="ORF">pipiens_001612</name>
</gene>
<proteinExistence type="predicted"/>
<evidence type="ECO:0000313" key="10">
    <source>
        <dbReference type="Proteomes" id="UP001562425"/>
    </source>
</evidence>
<reference evidence="9 10" key="1">
    <citation type="submission" date="2024-05" db="EMBL/GenBank/DDBJ databases">
        <title>Culex pipiens pipiens assembly and annotation.</title>
        <authorList>
            <person name="Alout H."/>
            <person name="Durand T."/>
        </authorList>
    </citation>
    <scope>NUCLEOTIDE SEQUENCE [LARGE SCALE GENOMIC DNA]</scope>
    <source>
        <strain evidence="9">HA-2024</strain>
        <tissue evidence="9">Whole body</tissue>
    </source>
</reference>
<dbReference type="EMBL" id="JBEHCU010012481">
    <property type="protein sequence ID" value="KAL1375445.1"/>
    <property type="molecule type" value="Genomic_DNA"/>
</dbReference>
<feature type="domain" description="MYND-type" evidence="8">
    <location>
        <begin position="260"/>
        <end position="299"/>
    </location>
</feature>
<keyword evidence="5 7" id="KW-0863">Zinc-finger</keyword>
<dbReference type="CDD" id="cd10536">
    <property type="entry name" value="SET_SMYD4"/>
    <property type="match status" value="1"/>
</dbReference>
<dbReference type="InterPro" id="IPR002893">
    <property type="entry name" value="Znf_MYND"/>
</dbReference>
<evidence type="ECO:0000256" key="3">
    <source>
        <dbReference type="ARBA" id="ARBA00022691"/>
    </source>
</evidence>
<dbReference type="SUPFAM" id="SSF48452">
    <property type="entry name" value="TPR-like"/>
    <property type="match status" value="1"/>
</dbReference>
<evidence type="ECO:0000256" key="5">
    <source>
        <dbReference type="ARBA" id="ARBA00022771"/>
    </source>
</evidence>
<comment type="caution">
    <text evidence="9">The sequence shown here is derived from an EMBL/GenBank/DDBJ whole genome shotgun (WGS) entry which is preliminary data.</text>
</comment>
<evidence type="ECO:0000256" key="1">
    <source>
        <dbReference type="ARBA" id="ARBA00022603"/>
    </source>
</evidence>
<dbReference type="Gene3D" id="2.170.270.10">
    <property type="entry name" value="SET domain"/>
    <property type="match status" value="1"/>
</dbReference>
<dbReference type="PANTHER" id="PTHR46165:SF7">
    <property type="entry name" value="SET AND MYND DOMAIN-CONTAINING PROTEIN 4"/>
    <property type="match status" value="1"/>
</dbReference>
<evidence type="ECO:0000256" key="2">
    <source>
        <dbReference type="ARBA" id="ARBA00022679"/>
    </source>
</evidence>
<dbReference type="InterPro" id="IPR011990">
    <property type="entry name" value="TPR-like_helical_dom_sf"/>
</dbReference>
<dbReference type="InterPro" id="IPR019734">
    <property type="entry name" value="TPR_rpt"/>
</dbReference>
<organism evidence="9 10">
    <name type="scientific">Culex pipiens pipiens</name>
    <name type="common">Northern house mosquito</name>
    <dbReference type="NCBI Taxonomy" id="38569"/>
    <lineage>
        <taxon>Eukaryota</taxon>
        <taxon>Metazoa</taxon>
        <taxon>Ecdysozoa</taxon>
        <taxon>Arthropoda</taxon>
        <taxon>Hexapoda</taxon>
        <taxon>Insecta</taxon>
        <taxon>Pterygota</taxon>
        <taxon>Neoptera</taxon>
        <taxon>Endopterygota</taxon>
        <taxon>Diptera</taxon>
        <taxon>Nematocera</taxon>
        <taxon>Culicoidea</taxon>
        <taxon>Culicidae</taxon>
        <taxon>Culicinae</taxon>
        <taxon>Culicini</taxon>
        <taxon>Culex</taxon>
        <taxon>Culex</taxon>
    </lineage>
</organism>
<keyword evidence="10" id="KW-1185">Reference proteome</keyword>
<dbReference type="GO" id="GO:0008270">
    <property type="term" value="F:zinc ion binding"/>
    <property type="evidence" value="ECO:0007669"/>
    <property type="project" value="UniProtKB-KW"/>
</dbReference>
<dbReference type="Proteomes" id="UP001562425">
    <property type="component" value="Unassembled WGS sequence"/>
</dbReference>
<evidence type="ECO:0000259" key="8">
    <source>
        <dbReference type="PROSITE" id="PS50865"/>
    </source>
</evidence>
<keyword evidence="6" id="KW-0862">Zinc</keyword>
<protein>
    <recommendedName>
        <fullName evidence="8">MYND-type domain-containing protein</fullName>
    </recommendedName>
</protein>
<dbReference type="GO" id="GO:0008168">
    <property type="term" value="F:methyltransferase activity"/>
    <property type="evidence" value="ECO:0007669"/>
    <property type="project" value="UniProtKB-KW"/>
</dbReference>
<dbReference type="Gene3D" id="1.10.220.160">
    <property type="match status" value="1"/>
</dbReference>
<dbReference type="Gene3D" id="1.25.40.10">
    <property type="entry name" value="Tetratricopeptide repeat domain"/>
    <property type="match status" value="1"/>
</dbReference>
<dbReference type="InterPro" id="IPR044421">
    <property type="entry name" value="SMYD4_SET"/>
</dbReference>
<evidence type="ECO:0000313" key="9">
    <source>
        <dbReference type="EMBL" id="KAL1375445.1"/>
    </source>
</evidence>
<dbReference type="Gene3D" id="6.10.140.2220">
    <property type="match status" value="1"/>
</dbReference>
<dbReference type="GO" id="GO:0032259">
    <property type="term" value="P:methylation"/>
    <property type="evidence" value="ECO:0007669"/>
    <property type="project" value="UniProtKB-KW"/>
</dbReference>
<dbReference type="InterPro" id="IPR046341">
    <property type="entry name" value="SET_dom_sf"/>
</dbReference>
<dbReference type="SUPFAM" id="SSF144232">
    <property type="entry name" value="HIT/MYND zinc finger-like"/>
    <property type="match status" value="1"/>
</dbReference>
<accession>A0ABD1CGC1</accession>
<dbReference type="PROSITE" id="PS50865">
    <property type="entry name" value="ZF_MYND_2"/>
    <property type="match status" value="1"/>
</dbReference>
<name>A0ABD1CGC1_CULPP</name>
<dbReference type="InterPro" id="IPR052097">
    <property type="entry name" value="SET-MYND_domain_protein"/>
</dbReference>
<keyword evidence="2" id="KW-0808">Transferase</keyword>
<dbReference type="PANTHER" id="PTHR46165">
    <property type="entry name" value="SET AND MYND DOMAIN-CONTAINING PROTEIN 4"/>
    <property type="match status" value="1"/>
</dbReference>
<evidence type="ECO:0000256" key="4">
    <source>
        <dbReference type="ARBA" id="ARBA00022723"/>
    </source>
</evidence>
<dbReference type="AlphaFoldDB" id="A0ABD1CGC1"/>
<keyword evidence="1" id="KW-0489">Methyltransferase</keyword>
<sequence length="707" mass="82134">MEFCEEQGFFHQDYENFRSAISDDEFRGFYRCKTDRERVLFVNKVIAEQFGDLWQFKRQFDLGKSLPEALEHKEQGNKAFQYEKWSAAVKCYNKACHLLPQENAALFHLNKYEHALQDIELALELKYPQDMHYKLMERKARCYFGMKDLPNAYEYYTKTYESLQYSNMSPEKREKWIKDTQKMIIDLELRIANVRKYLEPVKNSLMKKFEPYVDKSLYFDCTETEGRFARTRIDLRPNHVLLRQLPHAAVVTGEFCESHCDHCCRRVEILFSCPRCMDVIYCSSECQKTAQDSYHRFECGFLPYLKNSGANVVAMLALRIVTQKSLDYFVEMRDELGSLSSEEVDRLPVDDYRRIYNFVTHSEGRDTEESLKWAFMAALLNTVLSLGYFYRSRYLDSYIGTLLLHNLQVVTFNSHEISELQRKSPRDTGISVCIGAGLYPTLVLFNHSCDPGITRYFIGSAVFVRTVRNIPAGSVVAENYGQLFVRAPRHERRKSLKKLYKFDCYCQACYEDWPTFFDMNPSVVRFRCAATEGCENGLIYTERLDQNVMKCEKCNGITDVNNSFRSLKDTCLLQRYQEATQLYEQREYERALSKYAALMTSMDEVLVKPYREYHLCQQGIRRCSLELGNKHTERMKFVLILAALLAMAYAEQAAAPQGSTLDLAKLQEALIEAGVNPEEAHGFLDVLKSIGRVALKVVPVVAPMLLG</sequence>
<evidence type="ECO:0000256" key="7">
    <source>
        <dbReference type="PROSITE-ProRule" id="PRU00134"/>
    </source>
</evidence>